<dbReference type="AlphaFoldDB" id="A0A852R929"/>
<keyword evidence="1" id="KW-0812">Transmembrane</keyword>
<protein>
    <submittedName>
        <fullName evidence="2">Uncharacterized protein</fullName>
    </submittedName>
</protein>
<gene>
    <name evidence="2" type="ORF">BJ960_002161</name>
</gene>
<feature type="transmembrane region" description="Helical" evidence="1">
    <location>
        <begin position="41"/>
        <end position="60"/>
    </location>
</feature>
<keyword evidence="1" id="KW-0472">Membrane</keyword>
<organism evidence="2 3">
    <name type="scientific">Leucobacter aridicollis</name>
    <dbReference type="NCBI Taxonomy" id="283878"/>
    <lineage>
        <taxon>Bacteria</taxon>
        <taxon>Bacillati</taxon>
        <taxon>Actinomycetota</taxon>
        <taxon>Actinomycetes</taxon>
        <taxon>Micrococcales</taxon>
        <taxon>Microbacteriaceae</taxon>
        <taxon>Leucobacter</taxon>
    </lineage>
</organism>
<dbReference type="RefSeq" id="WP_220663312.1">
    <property type="nucleotide sequence ID" value="NZ_BAAALZ010000001.1"/>
</dbReference>
<evidence type="ECO:0000313" key="2">
    <source>
        <dbReference type="EMBL" id="NYD27358.1"/>
    </source>
</evidence>
<dbReference type="EMBL" id="JACCBD010000001">
    <property type="protein sequence ID" value="NYD27358.1"/>
    <property type="molecule type" value="Genomic_DNA"/>
</dbReference>
<dbReference type="Proteomes" id="UP000586095">
    <property type="component" value="Unassembled WGS sequence"/>
</dbReference>
<keyword evidence="3" id="KW-1185">Reference proteome</keyword>
<sequence length="70" mass="7735">MARQRIEVGKYLTNIGVLGAAAGVVSTARRTSTMPHDWRRFIVWGVWAAGLVLAISSVAMQERDEEYGVE</sequence>
<accession>A0A852R929</accession>
<proteinExistence type="predicted"/>
<comment type="caution">
    <text evidence="2">The sequence shown here is derived from an EMBL/GenBank/DDBJ whole genome shotgun (WGS) entry which is preliminary data.</text>
</comment>
<keyword evidence="1" id="KW-1133">Transmembrane helix</keyword>
<reference evidence="2 3" key="1">
    <citation type="submission" date="2020-07" db="EMBL/GenBank/DDBJ databases">
        <title>Sequencing the genomes of 1000 actinobacteria strains.</title>
        <authorList>
            <person name="Klenk H.-P."/>
        </authorList>
    </citation>
    <scope>NUCLEOTIDE SEQUENCE [LARGE SCALE GENOMIC DNA]</scope>
    <source>
        <strain evidence="2 3">DSM 17380</strain>
    </source>
</reference>
<name>A0A852R929_9MICO</name>
<evidence type="ECO:0000313" key="3">
    <source>
        <dbReference type="Proteomes" id="UP000586095"/>
    </source>
</evidence>
<evidence type="ECO:0000256" key="1">
    <source>
        <dbReference type="SAM" id="Phobius"/>
    </source>
</evidence>